<organism evidence="1 2">
    <name type="scientific">Caerostris darwini</name>
    <dbReference type="NCBI Taxonomy" id="1538125"/>
    <lineage>
        <taxon>Eukaryota</taxon>
        <taxon>Metazoa</taxon>
        <taxon>Ecdysozoa</taxon>
        <taxon>Arthropoda</taxon>
        <taxon>Chelicerata</taxon>
        <taxon>Arachnida</taxon>
        <taxon>Araneae</taxon>
        <taxon>Araneomorphae</taxon>
        <taxon>Entelegynae</taxon>
        <taxon>Araneoidea</taxon>
        <taxon>Araneidae</taxon>
        <taxon>Caerostris</taxon>
    </lineage>
</organism>
<comment type="caution">
    <text evidence="1">The sequence shown here is derived from an EMBL/GenBank/DDBJ whole genome shotgun (WGS) entry which is preliminary data.</text>
</comment>
<proteinExistence type="predicted"/>
<sequence length="93" mass="10587">MSKVQKHQSAANNIKSPTWEKASITIEECSRRIRAICTYCGVPASHLPSKKELAEIKKAKELQEKLRPKLQRLWLKLPPQPCLTIYHHNGGNS</sequence>
<name>A0AAV4T3S8_9ARAC</name>
<accession>A0AAV4T3S8</accession>
<reference evidence="1 2" key="1">
    <citation type="submission" date="2021-06" db="EMBL/GenBank/DDBJ databases">
        <title>Caerostris darwini draft genome.</title>
        <authorList>
            <person name="Kono N."/>
            <person name="Arakawa K."/>
        </authorList>
    </citation>
    <scope>NUCLEOTIDE SEQUENCE [LARGE SCALE GENOMIC DNA]</scope>
</reference>
<keyword evidence="2" id="KW-1185">Reference proteome</keyword>
<dbReference type="EMBL" id="BPLQ01009022">
    <property type="protein sequence ID" value="GIY40935.1"/>
    <property type="molecule type" value="Genomic_DNA"/>
</dbReference>
<evidence type="ECO:0000313" key="2">
    <source>
        <dbReference type="Proteomes" id="UP001054837"/>
    </source>
</evidence>
<protein>
    <submittedName>
        <fullName evidence="1">Uncharacterized protein</fullName>
    </submittedName>
</protein>
<dbReference type="AlphaFoldDB" id="A0AAV4T3S8"/>
<dbReference type="Proteomes" id="UP001054837">
    <property type="component" value="Unassembled WGS sequence"/>
</dbReference>
<gene>
    <name evidence="1" type="ORF">CDAR_168131</name>
</gene>
<evidence type="ECO:0000313" key="1">
    <source>
        <dbReference type="EMBL" id="GIY40935.1"/>
    </source>
</evidence>